<reference evidence="1" key="1">
    <citation type="submission" date="2014-11" db="EMBL/GenBank/DDBJ databases">
        <authorList>
            <person name="Amaro Gonzalez C."/>
        </authorList>
    </citation>
    <scope>NUCLEOTIDE SEQUENCE</scope>
</reference>
<name>A0A0E9S784_ANGAN</name>
<evidence type="ECO:0000313" key="1">
    <source>
        <dbReference type="EMBL" id="JAH37077.1"/>
    </source>
</evidence>
<reference evidence="1" key="2">
    <citation type="journal article" date="2015" name="Fish Shellfish Immunol.">
        <title>Early steps in the European eel (Anguilla anguilla)-Vibrio vulnificus interaction in the gills: Role of the RtxA13 toxin.</title>
        <authorList>
            <person name="Callol A."/>
            <person name="Pajuelo D."/>
            <person name="Ebbesson L."/>
            <person name="Teles M."/>
            <person name="MacKenzie S."/>
            <person name="Amaro C."/>
        </authorList>
    </citation>
    <scope>NUCLEOTIDE SEQUENCE</scope>
</reference>
<dbReference type="EMBL" id="GBXM01077567">
    <property type="protein sequence ID" value="JAH31010.1"/>
    <property type="molecule type" value="Transcribed_RNA"/>
</dbReference>
<protein>
    <submittedName>
        <fullName evidence="1">Uncharacterized protein</fullName>
    </submittedName>
</protein>
<proteinExistence type="predicted"/>
<dbReference type="AlphaFoldDB" id="A0A0E9S784"/>
<accession>A0A0E9S784</accession>
<dbReference type="EMBL" id="GBXM01071500">
    <property type="protein sequence ID" value="JAH37077.1"/>
    <property type="molecule type" value="Transcribed_RNA"/>
</dbReference>
<organism evidence="1">
    <name type="scientific">Anguilla anguilla</name>
    <name type="common">European freshwater eel</name>
    <name type="synonym">Muraena anguilla</name>
    <dbReference type="NCBI Taxonomy" id="7936"/>
    <lineage>
        <taxon>Eukaryota</taxon>
        <taxon>Metazoa</taxon>
        <taxon>Chordata</taxon>
        <taxon>Craniata</taxon>
        <taxon>Vertebrata</taxon>
        <taxon>Euteleostomi</taxon>
        <taxon>Actinopterygii</taxon>
        <taxon>Neopterygii</taxon>
        <taxon>Teleostei</taxon>
        <taxon>Anguilliformes</taxon>
        <taxon>Anguillidae</taxon>
        <taxon>Anguilla</taxon>
    </lineage>
</organism>
<sequence>MPFLAVFELKDNCYALYTVKISRPKRRQNFKNMQ</sequence>